<feature type="chain" id="PRO_5045652029" evidence="2">
    <location>
        <begin position="31"/>
        <end position="184"/>
    </location>
</feature>
<evidence type="ECO:0000256" key="1">
    <source>
        <dbReference type="SAM" id="MobiDB-lite"/>
    </source>
</evidence>
<dbReference type="PROSITE" id="PS51257">
    <property type="entry name" value="PROKAR_LIPOPROTEIN"/>
    <property type="match status" value="1"/>
</dbReference>
<reference evidence="4" key="1">
    <citation type="journal article" date="2019" name="Int. J. Syst. Evol. Microbiol.">
        <title>The Global Catalogue of Microorganisms (GCM) 10K type strain sequencing project: providing services to taxonomists for standard genome sequencing and annotation.</title>
        <authorList>
            <consortium name="The Broad Institute Genomics Platform"/>
            <consortium name="The Broad Institute Genome Sequencing Center for Infectious Disease"/>
            <person name="Wu L."/>
            <person name="Ma J."/>
        </authorList>
    </citation>
    <scope>NUCLEOTIDE SEQUENCE [LARGE SCALE GENOMIC DNA]</scope>
    <source>
        <strain evidence="4">CGMCC 1.16855</strain>
    </source>
</reference>
<dbReference type="InterPro" id="IPR021395">
    <property type="entry name" value="DUF3035"/>
</dbReference>
<organism evidence="3 4">
    <name type="scientific">Falsiroseomonas tokyonensis</name>
    <dbReference type="NCBI Taxonomy" id="430521"/>
    <lineage>
        <taxon>Bacteria</taxon>
        <taxon>Pseudomonadati</taxon>
        <taxon>Pseudomonadota</taxon>
        <taxon>Alphaproteobacteria</taxon>
        <taxon>Acetobacterales</taxon>
        <taxon>Roseomonadaceae</taxon>
        <taxon>Falsiroseomonas</taxon>
    </lineage>
</organism>
<dbReference type="Pfam" id="PF11233">
    <property type="entry name" value="DUF3035"/>
    <property type="match status" value="1"/>
</dbReference>
<feature type="region of interest" description="Disordered" evidence="1">
    <location>
        <begin position="159"/>
        <end position="179"/>
    </location>
</feature>
<protein>
    <submittedName>
        <fullName evidence="3">DUF3035 domain-containing protein</fullName>
    </submittedName>
</protein>
<dbReference type="EMBL" id="JBHRSB010000008">
    <property type="protein sequence ID" value="MFC3002845.1"/>
    <property type="molecule type" value="Genomic_DNA"/>
</dbReference>
<proteinExistence type="predicted"/>
<keyword evidence="2" id="KW-0732">Signal</keyword>
<name>A0ABV7C378_9PROT</name>
<keyword evidence="4" id="KW-1185">Reference proteome</keyword>
<feature type="signal peptide" evidence="2">
    <location>
        <begin position="1"/>
        <end position="30"/>
    </location>
</feature>
<dbReference type="Proteomes" id="UP001595420">
    <property type="component" value="Unassembled WGS sequence"/>
</dbReference>
<feature type="region of interest" description="Disordered" evidence="1">
    <location>
        <begin position="33"/>
        <end position="112"/>
    </location>
</feature>
<dbReference type="RefSeq" id="WP_216839047.1">
    <property type="nucleotide sequence ID" value="NZ_JAFNJS010000008.1"/>
</dbReference>
<accession>A0ABV7C378</accession>
<sequence>MTQLRPTLPRALLVGLPLLALLAGCGGDTARSLGFTRDPPDEFQVTTRAPLSVPPRLTELPPPTPGAPRPQDQRPPASAILGGGTRPAAAPSSAEQALLAQAGQPVDDSIRSQVDAESLRLDRPERSLVDRLMFWRSDAQAGVAVDPNREAQRLRENAALGRDTTEGVTPVAQPPRRGLLERLF</sequence>
<comment type="caution">
    <text evidence="3">The sequence shown here is derived from an EMBL/GenBank/DDBJ whole genome shotgun (WGS) entry which is preliminary data.</text>
</comment>
<evidence type="ECO:0000313" key="4">
    <source>
        <dbReference type="Proteomes" id="UP001595420"/>
    </source>
</evidence>
<evidence type="ECO:0000256" key="2">
    <source>
        <dbReference type="SAM" id="SignalP"/>
    </source>
</evidence>
<evidence type="ECO:0000313" key="3">
    <source>
        <dbReference type="EMBL" id="MFC3002845.1"/>
    </source>
</evidence>
<gene>
    <name evidence="3" type="ORF">ACFOD3_23295</name>
</gene>